<accession>A0A7R8WYL0</accession>
<name>A0A7R8WYL0_9CRUS</name>
<feature type="non-terminal residue" evidence="2">
    <location>
        <position position="1"/>
    </location>
</feature>
<evidence type="ECO:0000313" key="2">
    <source>
        <dbReference type="EMBL" id="CAD7237356.1"/>
    </source>
</evidence>
<sequence>PSTSAAPPAPPVEEAATASSAGKDDSVSLTPSPPLPQERKGRKRISGGEEEDDEEDDDGSESSYVHSSSEGDMGGDLTPCNVSPSFAGGSPLSPADRLQAQWRSFLPMLLSGKGNLQRWATACHYLTLTLKEYLGGLVQLARSSAQCVEGHSSCPRLLALADTLERPSLGGAGAIGLVWADEWAQCVPGRLNSLQDLLLEAQEHLDTFLDKRERFLQVRN</sequence>
<feature type="compositionally biased region" description="Low complexity" evidence="1">
    <location>
        <begin position="1"/>
        <end position="21"/>
    </location>
</feature>
<feature type="compositionally biased region" description="Acidic residues" evidence="1">
    <location>
        <begin position="48"/>
        <end position="60"/>
    </location>
</feature>
<reference evidence="2" key="1">
    <citation type="submission" date="2020-11" db="EMBL/GenBank/DDBJ databases">
        <authorList>
            <person name="Tran Van P."/>
        </authorList>
    </citation>
    <scope>NUCLEOTIDE SEQUENCE</scope>
</reference>
<dbReference type="AlphaFoldDB" id="A0A7R8WYL0"/>
<dbReference type="OrthoDB" id="6287725at2759"/>
<gene>
    <name evidence="2" type="ORF">CTOB1V02_LOCUS15171</name>
</gene>
<dbReference type="EMBL" id="OB687081">
    <property type="protein sequence ID" value="CAD7237356.1"/>
    <property type="molecule type" value="Genomic_DNA"/>
</dbReference>
<proteinExistence type="predicted"/>
<feature type="region of interest" description="Disordered" evidence="1">
    <location>
        <begin position="1"/>
        <end position="88"/>
    </location>
</feature>
<evidence type="ECO:0000256" key="1">
    <source>
        <dbReference type="SAM" id="MobiDB-lite"/>
    </source>
</evidence>
<organism evidence="2">
    <name type="scientific">Cyprideis torosa</name>
    <dbReference type="NCBI Taxonomy" id="163714"/>
    <lineage>
        <taxon>Eukaryota</taxon>
        <taxon>Metazoa</taxon>
        <taxon>Ecdysozoa</taxon>
        <taxon>Arthropoda</taxon>
        <taxon>Crustacea</taxon>
        <taxon>Oligostraca</taxon>
        <taxon>Ostracoda</taxon>
        <taxon>Podocopa</taxon>
        <taxon>Podocopida</taxon>
        <taxon>Cytherocopina</taxon>
        <taxon>Cytheroidea</taxon>
        <taxon>Cytherideidae</taxon>
        <taxon>Cyprideis</taxon>
    </lineage>
</organism>
<protein>
    <submittedName>
        <fullName evidence="2">Uncharacterized protein</fullName>
    </submittedName>
</protein>